<reference evidence="2" key="2">
    <citation type="submission" date="2020-05" db="UniProtKB">
        <authorList>
            <consortium name="EnsemblMetazoa"/>
        </authorList>
    </citation>
    <scope>IDENTIFICATION</scope>
</reference>
<accession>A0A084WQE1</accession>
<evidence type="ECO:0000313" key="3">
    <source>
        <dbReference type="Proteomes" id="UP000030765"/>
    </source>
</evidence>
<dbReference type="EMBL" id="ATLV01025550">
    <property type="status" value="NOT_ANNOTATED_CDS"/>
    <property type="molecule type" value="Genomic_DNA"/>
</dbReference>
<keyword evidence="3" id="KW-1185">Reference proteome</keyword>
<reference evidence="1 3" key="1">
    <citation type="journal article" date="2014" name="BMC Genomics">
        <title>Genome sequence of Anopheles sinensis provides insight into genetics basis of mosquito competence for malaria parasites.</title>
        <authorList>
            <person name="Zhou D."/>
            <person name="Zhang D."/>
            <person name="Ding G."/>
            <person name="Shi L."/>
            <person name="Hou Q."/>
            <person name="Ye Y."/>
            <person name="Xu Y."/>
            <person name="Zhou H."/>
            <person name="Xiong C."/>
            <person name="Li S."/>
            <person name="Yu J."/>
            <person name="Hong S."/>
            <person name="Yu X."/>
            <person name="Zou P."/>
            <person name="Chen C."/>
            <person name="Chang X."/>
            <person name="Wang W."/>
            <person name="Lv Y."/>
            <person name="Sun Y."/>
            <person name="Ma L."/>
            <person name="Shen B."/>
            <person name="Zhu C."/>
        </authorList>
    </citation>
    <scope>NUCLEOTIDE SEQUENCE [LARGE SCALE GENOMIC DNA]</scope>
</reference>
<dbReference type="EMBL" id="KE525394">
    <property type="protein sequence ID" value="KFB52435.1"/>
    <property type="molecule type" value="Genomic_DNA"/>
</dbReference>
<dbReference type="Proteomes" id="UP000030765">
    <property type="component" value="Unassembled WGS sequence"/>
</dbReference>
<dbReference type="VEuPathDB" id="VectorBase:ASIC020683"/>
<gene>
    <name evidence="1" type="ORF">ZHAS_00020683</name>
</gene>
<organism evidence="1">
    <name type="scientific">Anopheles sinensis</name>
    <name type="common">Mosquito</name>
    <dbReference type="NCBI Taxonomy" id="74873"/>
    <lineage>
        <taxon>Eukaryota</taxon>
        <taxon>Metazoa</taxon>
        <taxon>Ecdysozoa</taxon>
        <taxon>Arthropoda</taxon>
        <taxon>Hexapoda</taxon>
        <taxon>Insecta</taxon>
        <taxon>Pterygota</taxon>
        <taxon>Neoptera</taxon>
        <taxon>Endopterygota</taxon>
        <taxon>Diptera</taxon>
        <taxon>Nematocera</taxon>
        <taxon>Culicoidea</taxon>
        <taxon>Culicidae</taxon>
        <taxon>Anophelinae</taxon>
        <taxon>Anopheles</taxon>
    </lineage>
</organism>
<protein>
    <submittedName>
        <fullName evidence="1 2">Uncharacterized protein</fullName>
    </submittedName>
</protein>
<evidence type="ECO:0000313" key="1">
    <source>
        <dbReference type="EMBL" id="KFB52435.1"/>
    </source>
</evidence>
<name>A0A084WQE1_ANOSI</name>
<dbReference type="EnsemblMetazoa" id="ASIC020683-RA">
    <property type="protein sequence ID" value="ASIC020683-PA"/>
    <property type="gene ID" value="ASIC020683"/>
</dbReference>
<sequence length="66" mass="7389">MGKNAAKEGFVGGEVSGERRWDVKNGQRRWTMENGSASDQTCTALDVGRCRPAWWTYVCVFVCVCQ</sequence>
<dbReference type="AlphaFoldDB" id="A0A084WQE1"/>
<proteinExistence type="predicted"/>
<evidence type="ECO:0000313" key="2">
    <source>
        <dbReference type="EnsemblMetazoa" id="ASIC020683-PA"/>
    </source>
</evidence>